<accession>A0A7G9WGB0</accession>
<reference evidence="2 3" key="1">
    <citation type="submission" date="2020-08" db="EMBL/GenBank/DDBJ databases">
        <authorList>
            <person name="Ren C."/>
            <person name="Gu Y."/>
            <person name="Xu Y."/>
        </authorList>
    </citation>
    <scope>NUCLEOTIDE SEQUENCE [LARGE SCALE GENOMIC DNA]</scope>
    <source>
        <strain evidence="2 3">LBM18003</strain>
    </source>
</reference>
<dbReference type="EMBL" id="CP060696">
    <property type="protein sequence ID" value="QNO17722.1"/>
    <property type="molecule type" value="Genomic_DNA"/>
</dbReference>
<dbReference type="RefSeq" id="WP_212506786.1">
    <property type="nucleotide sequence ID" value="NZ_CP060696.1"/>
</dbReference>
<evidence type="ECO:0000313" key="3">
    <source>
        <dbReference type="Proteomes" id="UP000516046"/>
    </source>
</evidence>
<name>A0A7G9WGB0_9FIRM</name>
<sequence length="71" mass="7664">MRNEKGCTGCGFHAARGVIQCEYCLLTGHPRGCPTGPGCTKRQTPAQVAKPRKQVQRAGLAPAEPWDAIWT</sequence>
<keyword evidence="3" id="KW-1185">Reference proteome</keyword>
<protein>
    <submittedName>
        <fullName evidence="2">Uncharacterized protein</fullName>
    </submittedName>
</protein>
<proteinExistence type="predicted"/>
<organism evidence="2 3">
    <name type="scientific">Caproicibacterium amylolyticum</name>
    <dbReference type="NCBI Taxonomy" id="2766537"/>
    <lineage>
        <taxon>Bacteria</taxon>
        <taxon>Bacillati</taxon>
        <taxon>Bacillota</taxon>
        <taxon>Clostridia</taxon>
        <taxon>Eubacteriales</taxon>
        <taxon>Oscillospiraceae</taxon>
        <taxon>Caproicibacterium</taxon>
    </lineage>
</organism>
<gene>
    <name evidence="2" type="ORF">H6X83_12465</name>
</gene>
<dbReference type="KEGG" id="caml:H6X83_12465"/>
<evidence type="ECO:0000313" key="2">
    <source>
        <dbReference type="EMBL" id="QNO17722.1"/>
    </source>
</evidence>
<dbReference type="AlphaFoldDB" id="A0A7G9WGB0"/>
<evidence type="ECO:0000256" key="1">
    <source>
        <dbReference type="SAM" id="MobiDB-lite"/>
    </source>
</evidence>
<dbReference type="Proteomes" id="UP000516046">
    <property type="component" value="Chromosome"/>
</dbReference>
<feature type="region of interest" description="Disordered" evidence="1">
    <location>
        <begin position="43"/>
        <end position="71"/>
    </location>
</feature>